<evidence type="ECO:0000256" key="1">
    <source>
        <dbReference type="ARBA" id="ARBA00022527"/>
    </source>
</evidence>
<gene>
    <name evidence="9" type="ORF">ZIOFF_035951</name>
    <name evidence="10" type="ORF">ZIOFF_035954</name>
</gene>
<dbReference type="Gene3D" id="1.10.510.10">
    <property type="entry name" value="Transferase(Phosphotransferase) domain 1"/>
    <property type="match status" value="1"/>
</dbReference>
<feature type="compositionally biased region" description="Low complexity" evidence="7">
    <location>
        <begin position="320"/>
        <end position="339"/>
    </location>
</feature>
<dbReference type="PANTHER" id="PTHR24058">
    <property type="entry name" value="DUAL SPECIFICITY PROTEIN KINASE"/>
    <property type="match status" value="1"/>
</dbReference>
<feature type="region of interest" description="Disordered" evidence="7">
    <location>
        <begin position="56"/>
        <end position="80"/>
    </location>
</feature>
<evidence type="ECO:0000313" key="10">
    <source>
        <dbReference type="EMBL" id="KAG6503637.1"/>
    </source>
</evidence>
<evidence type="ECO:0000256" key="5">
    <source>
        <dbReference type="ARBA" id="ARBA00022777"/>
    </source>
</evidence>
<dbReference type="GO" id="GO:0005524">
    <property type="term" value="F:ATP binding"/>
    <property type="evidence" value="ECO:0007669"/>
    <property type="project" value="UniProtKB-KW"/>
</dbReference>
<keyword evidence="5" id="KW-0418">Kinase</keyword>
<accession>A0A8J5L146</accession>
<dbReference type="PROSITE" id="PS00108">
    <property type="entry name" value="PROTEIN_KINASE_ST"/>
    <property type="match status" value="1"/>
</dbReference>
<evidence type="ECO:0000259" key="8">
    <source>
        <dbReference type="PROSITE" id="PS50011"/>
    </source>
</evidence>
<feature type="region of interest" description="Disordered" evidence="7">
    <location>
        <begin position="318"/>
        <end position="341"/>
    </location>
</feature>
<evidence type="ECO:0000256" key="3">
    <source>
        <dbReference type="ARBA" id="ARBA00022679"/>
    </source>
</evidence>
<dbReference type="CDD" id="cd14133">
    <property type="entry name" value="PKc_DYRK_like"/>
    <property type="match status" value="1"/>
</dbReference>
<keyword evidence="1" id="KW-0723">Serine/threonine-protein kinase</keyword>
<name>A0A8J5L146_ZINOF</name>
<keyword evidence="11" id="KW-1185">Reference proteome</keyword>
<dbReference type="InterPro" id="IPR000719">
    <property type="entry name" value="Prot_kinase_dom"/>
</dbReference>
<evidence type="ECO:0000313" key="11">
    <source>
        <dbReference type="Proteomes" id="UP000734854"/>
    </source>
</evidence>
<dbReference type="InterPro" id="IPR008271">
    <property type="entry name" value="Ser/Thr_kinase_AS"/>
</dbReference>
<dbReference type="FunFam" id="1.10.510.10:FF:000380">
    <property type="entry name" value="Serine/threonine-protein kinase ppk15"/>
    <property type="match status" value="1"/>
</dbReference>
<reference evidence="9 11" key="1">
    <citation type="submission" date="2020-08" db="EMBL/GenBank/DDBJ databases">
        <title>Plant Genome Project.</title>
        <authorList>
            <person name="Zhang R.-G."/>
        </authorList>
    </citation>
    <scope>NUCLEOTIDE SEQUENCE [LARGE SCALE GENOMIC DNA]</scope>
    <source>
        <tissue evidence="9">Rhizome</tissue>
    </source>
</reference>
<dbReference type="EMBL" id="JACMSC010000010">
    <property type="protein sequence ID" value="KAG6503637.1"/>
    <property type="molecule type" value="Genomic_DNA"/>
</dbReference>
<dbReference type="FunFam" id="3.30.200.20:FF:000216">
    <property type="entry name" value="Putative serine/threonine-protein kinase dyrk2"/>
    <property type="match status" value="1"/>
</dbReference>
<organism evidence="9 11">
    <name type="scientific">Zingiber officinale</name>
    <name type="common">Ginger</name>
    <name type="synonym">Amomum zingiber</name>
    <dbReference type="NCBI Taxonomy" id="94328"/>
    <lineage>
        <taxon>Eukaryota</taxon>
        <taxon>Viridiplantae</taxon>
        <taxon>Streptophyta</taxon>
        <taxon>Embryophyta</taxon>
        <taxon>Tracheophyta</taxon>
        <taxon>Spermatophyta</taxon>
        <taxon>Magnoliopsida</taxon>
        <taxon>Liliopsida</taxon>
        <taxon>Zingiberales</taxon>
        <taxon>Zingiberaceae</taxon>
        <taxon>Zingiber</taxon>
    </lineage>
</organism>
<feature type="domain" description="Protein kinase" evidence="8">
    <location>
        <begin position="691"/>
        <end position="993"/>
    </location>
</feature>
<sequence length="998" mass="112495">MAAPRVEEVIDFLFARGFSAAADALRDDVLSRCPTSQAAELDLDVGIALPPLKLSTPSLGGEGGGDTARTSADSSSSDTFVSLGSSPFELLNPYGVWSPARSRSDEESTDRQSDFGTARGYNNYWYDDQIGEYCDMFIQTDSGQLHSEDKFIMSAEEKDQFEKQEMFDFGEDGHRHKHDHVGCKGSVDMYNCPFPIRDCCSGSKIDENEEVAEMIRSSSFAVYGRYQILDDQTERLDECGENEVCFKRIREQPDTIILEHDLFHDRSRVEGKECSESDITEEKLQALDHNVVNDSTCGISVLVHVDDDQTLAIVEGDEVANSPPSQPPSASNGVAKGLGTAAGGKGAQVPVACEMGAQGSARHDSWANVFKDNRRMNMASHLQQSQPTRKRLSFEYEDIEMVEESVGFCLVGCFIGRHPGRDGVVVIMLRLAYARLLVDVSVFDEKIKTVPITLPTGAQLDLEIIYEVMPNFCDDCRRLGHWKDSLEPPPTLKLEVAAPRDTVPHPQLAMETSLLSESSSVGSGPMMAVTGFSGRSYGIRSIYALTVAFVQLQFLSSLKFACGAEYDPKIKNDSKGDSYNRNIFSVNKMDDGELQKECYSISPFEEEVYKQGAKSAHGDGDCRMSNKELQEPEAVDLELKVDIGDELRLYNSHENELEIFDLRIIHRKNRTGFEESKEFPIVLKSVIAGRYYITEYLGSAAFSKVVQAHDLHTGMDVCLKIINNDKDFFDQSLDEIKLLKFVNRHDPSDEHHLLRLYDYFYYQEHLFIVTELLKANLYEFQKYNHESGGVEYYTLSRIQDIARQCLEALLYLHHLRIIHCDLKPENILLKSYSRCEIKVIDLGSSCFEMDNLSTYVQSRSYRAPEVILGLSYDQKIDIWSLGCILAELYTGDVLFPNDSVPMILARMIGILGPIDEEMLSLGLETNKYFTEKYDLYHMNEETDQVEYLIPESSSLSHQLLDSDAKFVDFLSCLLQINPRRRPTASEALEHEWLSISYH</sequence>
<dbReference type="EMBL" id="JACMSC010000010">
    <property type="protein sequence ID" value="KAG6503634.1"/>
    <property type="molecule type" value="Genomic_DNA"/>
</dbReference>
<keyword evidence="6" id="KW-0067">ATP-binding</keyword>
<dbReference type="Pfam" id="PF00069">
    <property type="entry name" value="Pkinase"/>
    <property type="match status" value="1"/>
</dbReference>
<proteinExistence type="predicted"/>
<comment type="caution">
    <text evidence="9">The sequence shown here is derived from an EMBL/GenBank/DDBJ whole genome shotgun (WGS) entry which is preliminary data.</text>
</comment>
<dbReference type="Gene3D" id="3.30.200.20">
    <property type="entry name" value="Phosphorylase Kinase, domain 1"/>
    <property type="match status" value="1"/>
</dbReference>
<dbReference type="PROSITE" id="PS50011">
    <property type="entry name" value="PROTEIN_KINASE_DOM"/>
    <property type="match status" value="1"/>
</dbReference>
<keyword evidence="3" id="KW-0808">Transferase</keyword>
<dbReference type="InterPro" id="IPR050494">
    <property type="entry name" value="Ser_Thr_dual-spec_kinase"/>
</dbReference>
<dbReference type="Proteomes" id="UP000734854">
    <property type="component" value="Unassembled WGS sequence"/>
</dbReference>
<dbReference type="SMART" id="SM00220">
    <property type="entry name" value="S_TKc"/>
    <property type="match status" value="1"/>
</dbReference>
<dbReference type="AlphaFoldDB" id="A0A8J5L146"/>
<keyword evidence="2" id="KW-0597">Phosphoprotein</keyword>
<evidence type="ECO:0000256" key="2">
    <source>
        <dbReference type="ARBA" id="ARBA00022553"/>
    </source>
</evidence>
<dbReference type="GO" id="GO:0004674">
    <property type="term" value="F:protein serine/threonine kinase activity"/>
    <property type="evidence" value="ECO:0007669"/>
    <property type="project" value="UniProtKB-KW"/>
</dbReference>
<feature type="compositionally biased region" description="Low complexity" evidence="7">
    <location>
        <begin position="67"/>
        <end position="80"/>
    </location>
</feature>
<keyword evidence="4" id="KW-0547">Nucleotide-binding</keyword>
<dbReference type="SUPFAM" id="SSF56112">
    <property type="entry name" value="Protein kinase-like (PK-like)"/>
    <property type="match status" value="1"/>
</dbReference>
<evidence type="ECO:0000313" key="9">
    <source>
        <dbReference type="EMBL" id="KAG6503634.1"/>
    </source>
</evidence>
<evidence type="ECO:0000256" key="4">
    <source>
        <dbReference type="ARBA" id="ARBA00022741"/>
    </source>
</evidence>
<protein>
    <recommendedName>
        <fullName evidence="8">Protein kinase domain-containing protein</fullName>
    </recommendedName>
</protein>
<evidence type="ECO:0000256" key="6">
    <source>
        <dbReference type="ARBA" id="ARBA00022840"/>
    </source>
</evidence>
<evidence type="ECO:0000256" key="7">
    <source>
        <dbReference type="SAM" id="MobiDB-lite"/>
    </source>
</evidence>
<dbReference type="PANTHER" id="PTHR24058:SF113">
    <property type="entry name" value="HYPOTHETICAL SER-THR PROTEIN KINASE"/>
    <property type="match status" value="1"/>
</dbReference>
<dbReference type="InterPro" id="IPR011009">
    <property type="entry name" value="Kinase-like_dom_sf"/>
</dbReference>